<gene>
    <name evidence="1" type="ORF">SLS62_002632</name>
</gene>
<name>A0AAN9YVI3_9PEZI</name>
<dbReference type="EMBL" id="JAKJXP020000013">
    <property type="protein sequence ID" value="KAK7755405.1"/>
    <property type="molecule type" value="Genomic_DNA"/>
</dbReference>
<dbReference type="InterPro" id="IPR024079">
    <property type="entry name" value="MetalloPept_cat_dom_sf"/>
</dbReference>
<proteinExistence type="predicted"/>
<dbReference type="GO" id="GO:0008237">
    <property type="term" value="F:metallopeptidase activity"/>
    <property type="evidence" value="ECO:0007669"/>
    <property type="project" value="InterPro"/>
</dbReference>
<sequence>MHFNLGEIILGCSLIVGSSVKATPLKASTSGSHASPIYRRAAVYDASCSRNIPGSSATFQSKAEEAYGDAIQLAITAQNGKDANGNVFTESTAFSHYFGDGDKDQVKGMIQAIYDAHLPTGNDEMGRNPTHNRPVRYINTPDYQMVLCDRFFNANTAQTKQNLGSKMNGTRRGQWCQPDEQFPFFEVAGLTLLHEMTHLDLVGEQAGLSDREDPYGGGFQSHGTVDVYTVGTDADKAQYKNMDPWQAGRELHQLWDAYNADNSQYKPTTPVDQNAESYAAAALEFYFLNQCYWNVIQPN</sequence>
<keyword evidence="2" id="KW-1185">Reference proteome</keyword>
<reference evidence="1 2" key="1">
    <citation type="submission" date="2024-02" db="EMBL/GenBank/DDBJ databases">
        <title>De novo assembly and annotation of 12 fungi associated with fruit tree decline syndrome in Ontario, Canada.</title>
        <authorList>
            <person name="Sulman M."/>
            <person name="Ellouze W."/>
            <person name="Ilyukhin E."/>
        </authorList>
    </citation>
    <scope>NUCLEOTIDE SEQUENCE [LARGE SCALE GENOMIC DNA]</scope>
    <source>
        <strain evidence="1 2">M11/M66-122</strain>
    </source>
</reference>
<protein>
    <submittedName>
        <fullName evidence="1">Uncharacterized protein</fullName>
    </submittedName>
</protein>
<organism evidence="1 2">
    <name type="scientific">Diatrype stigma</name>
    <dbReference type="NCBI Taxonomy" id="117547"/>
    <lineage>
        <taxon>Eukaryota</taxon>
        <taxon>Fungi</taxon>
        <taxon>Dikarya</taxon>
        <taxon>Ascomycota</taxon>
        <taxon>Pezizomycotina</taxon>
        <taxon>Sordariomycetes</taxon>
        <taxon>Xylariomycetidae</taxon>
        <taxon>Xylariales</taxon>
        <taxon>Diatrypaceae</taxon>
        <taxon>Diatrype</taxon>
    </lineage>
</organism>
<dbReference type="Gene3D" id="3.40.390.10">
    <property type="entry name" value="Collagenase (Catalytic Domain)"/>
    <property type="match status" value="1"/>
</dbReference>
<evidence type="ECO:0000313" key="2">
    <source>
        <dbReference type="Proteomes" id="UP001320420"/>
    </source>
</evidence>
<dbReference type="SUPFAM" id="SSF55486">
    <property type="entry name" value="Metalloproteases ('zincins'), catalytic domain"/>
    <property type="match status" value="1"/>
</dbReference>
<dbReference type="Proteomes" id="UP001320420">
    <property type="component" value="Unassembled WGS sequence"/>
</dbReference>
<evidence type="ECO:0000313" key="1">
    <source>
        <dbReference type="EMBL" id="KAK7755405.1"/>
    </source>
</evidence>
<dbReference type="AlphaFoldDB" id="A0AAN9YVI3"/>
<accession>A0AAN9YVI3</accession>
<comment type="caution">
    <text evidence="1">The sequence shown here is derived from an EMBL/GenBank/DDBJ whole genome shotgun (WGS) entry which is preliminary data.</text>
</comment>